<dbReference type="RefSeq" id="WP_098685588.1">
    <property type="nucleotide sequence ID" value="NZ_NVDU01000003.1"/>
</dbReference>
<proteinExistence type="predicted"/>
<evidence type="ECO:0000256" key="1">
    <source>
        <dbReference type="SAM" id="MobiDB-lite"/>
    </source>
</evidence>
<protein>
    <submittedName>
        <fullName evidence="2">Uncharacterized protein</fullName>
    </submittedName>
</protein>
<dbReference type="EMBL" id="NVDU01000003">
    <property type="protein sequence ID" value="PFV35728.1"/>
    <property type="molecule type" value="Genomic_DNA"/>
</dbReference>
<evidence type="ECO:0000313" key="3">
    <source>
        <dbReference type="Proteomes" id="UP000223366"/>
    </source>
</evidence>
<dbReference type="Proteomes" id="UP000223366">
    <property type="component" value="Unassembled WGS sequence"/>
</dbReference>
<gene>
    <name evidence="2" type="ORF">COK99_01525</name>
</gene>
<dbReference type="AlphaFoldDB" id="A0A9X7BT66"/>
<reference evidence="2 3" key="1">
    <citation type="submission" date="2017-09" db="EMBL/GenBank/DDBJ databases">
        <title>Large-scale bioinformatics analysis of Bacillus genomes uncovers conserved roles of natural products in bacterial physiology.</title>
        <authorList>
            <consortium name="Agbiome Team Llc"/>
            <person name="Bleich R.M."/>
            <person name="Grubbs K.J."/>
            <person name="Santa Maria K.C."/>
            <person name="Allen S.E."/>
            <person name="Farag S."/>
            <person name="Shank E.A."/>
            <person name="Bowers A."/>
        </authorList>
    </citation>
    <scope>NUCLEOTIDE SEQUENCE [LARGE SCALE GENOMIC DNA]</scope>
    <source>
        <strain evidence="2 3">AFS060060</strain>
    </source>
</reference>
<sequence length="241" mass="26276">MAYNNNKGGNYNNFDLNNYETVKSRKTRLRNDHPDSIIYPLPLSDINYANNYVLIGALIWKDKKTFDSLQIETIEKMTQLAATTTPQNAGMVMASIGIAAKADGVGYSLSIAGGKGADKNAWVENAEESAIGRALDNMGYHSGSASQEEMKKVQHMQEVQQERVQLENQVNALYTQLMAQGHNVNYINNIVQQSVGQFTHLNNLSIDQLNTLVTSLNSISGGSVPMGQPAPVPSPNMGAGR</sequence>
<comment type="caution">
    <text evidence="2">The sequence shown here is derived from an EMBL/GenBank/DDBJ whole genome shotgun (WGS) entry which is preliminary data.</text>
</comment>
<evidence type="ECO:0000313" key="2">
    <source>
        <dbReference type="EMBL" id="PFV35728.1"/>
    </source>
</evidence>
<feature type="region of interest" description="Disordered" evidence="1">
    <location>
        <begin position="220"/>
        <end position="241"/>
    </location>
</feature>
<name>A0A9X7BT66_BACTU</name>
<organism evidence="2 3">
    <name type="scientific">Bacillus thuringiensis</name>
    <dbReference type="NCBI Taxonomy" id="1428"/>
    <lineage>
        <taxon>Bacteria</taxon>
        <taxon>Bacillati</taxon>
        <taxon>Bacillota</taxon>
        <taxon>Bacilli</taxon>
        <taxon>Bacillales</taxon>
        <taxon>Bacillaceae</taxon>
        <taxon>Bacillus</taxon>
        <taxon>Bacillus cereus group</taxon>
    </lineage>
</organism>
<accession>A0A9X7BT66</accession>